<dbReference type="WBParaSite" id="HPLM_0001456201-mRNA-1">
    <property type="protein sequence ID" value="HPLM_0001456201-mRNA-1"/>
    <property type="gene ID" value="HPLM_0001456201"/>
</dbReference>
<dbReference type="EMBL" id="UZAF01018610">
    <property type="protein sequence ID" value="VDO53219.1"/>
    <property type="molecule type" value="Genomic_DNA"/>
</dbReference>
<name>A0A0N4WSN8_HAEPC</name>
<evidence type="ECO:0000313" key="3">
    <source>
        <dbReference type="Proteomes" id="UP000268014"/>
    </source>
</evidence>
<organism evidence="4">
    <name type="scientific">Haemonchus placei</name>
    <name type="common">Barber's pole worm</name>
    <dbReference type="NCBI Taxonomy" id="6290"/>
    <lineage>
        <taxon>Eukaryota</taxon>
        <taxon>Metazoa</taxon>
        <taxon>Ecdysozoa</taxon>
        <taxon>Nematoda</taxon>
        <taxon>Chromadorea</taxon>
        <taxon>Rhabditida</taxon>
        <taxon>Rhabditina</taxon>
        <taxon>Rhabditomorpha</taxon>
        <taxon>Strongyloidea</taxon>
        <taxon>Trichostrongylidae</taxon>
        <taxon>Haemonchus</taxon>
    </lineage>
</organism>
<evidence type="ECO:0000313" key="2">
    <source>
        <dbReference type="EMBL" id="VDO53219.1"/>
    </source>
</evidence>
<gene>
    <name evidence="2" type="ORF">HPLM_LOCUS14554</name>
</gene>
<proteinExistence type="predicted"/>
<evidence type="ECO:0000256" key="1">
    <source>
        <dbReference type="SAM" id="MobiDB-lite"/>
    </source>
</evidence>
<protein>
    <submittedName>
        <fullName evidence="2 4">Uncharacterized protein</fullName>
    </submittedName>
</protein>
<dbReference type="AlphaFoldDB" id="A0A0N4WSN8"/>
<reference evidence="4" key="1">
    <citation type="submission" date="2017-02" db="UniProtKB">
        <authorList>
            <consortium name="WormBaseParasite"/>
        </authorList>
    </citation>
    <scope>IDENTIFICATION</scope>
</reference>
<accession>A0A0N4WSN8</accession>
<reference evidence="2 3" key="2">
    <citation type="submission" date="2018-11" db="EMBL/GenBank/DDBJ databases">
        <authorList>
            <consortium name="Pathogen Informatics"/>
        </authorList>
    </citation>
    <scope>NUCLEOTIDE SEQUENCE [LARGE SCALE GENOMIC DNA]</scope>
    <source>
        <strain evidence="2 3">MHpl1</strain>
    </source>
</reference>
<feature type="region of interest" description="Disordered" evidence="1">
    <location>
        <begin position="18"/>
        <end position="44"/>
    </location>
</feature>
<dbReference type="Proteomes" id="UP000268014">
    <property type="component" value="Unassembled WGS sequence"/>
</dbReference>
<sequence length="77" mass="7793">MVKSFPFCVSERKACVKNGGGANAQPAQRPGAKPSTIAASGEDGGDSTRWFVVSLSTSSKAAAAMAATEAYKALANI</sequence>
<evidence type="ECO:0000313" key="4">
    <source>
        <dbReference type="WBParaSite" id="HPLM_0001456201-mRNA-1"/>
    </source>
</evidence>
<keyword evidence="3" id="KW-1185">Reference proteome</keyword>